<feature type="transmembrane region" description="Helical" evidence="1">
    <location>
        <begin position="25"/>
        <end position="47"/>
    </location>
</feature>
<dbReference type="GeneID" id="113714932"/>
<evidence type="ECO:0000313" key="3">
    <source>
        <dbReference type="RefSeq" id="XP_027094880.1"/>
    </source>
</evidence>
<gene>
    <name evidence="3" type="primary">LOC113714932</name>
</gene>
<keyword evidence="1" id="KW-0812">Transmembrane</keyword>
<accession>A0A6P6UWB2</accession>
<dbReference type="AlphaFoldDB" id="A0A6P6UWB2"/>
<keyword evidence="1" id="KW-0472">Membrane</keyword>
<dbReference type="Proteomes" id="UP001652660">
    <property type="component" value="Chromosome 10c"/>
</dbReference>
<reference evidence="2" key="1">
    <citation type="journal article" date="2025" name="Foods">
        <title>Unveiling the Microbial Signatures of Arabica Coffee Cherries: Insights into Ripeness Specific Diversity, Functional Traits, and Implications for Quality and Safety.</title>
        <authorList>
            <consortium name="RefSeq"/>
            <person name="Tenea G.N."/>
            <person name="Cifuentes V."/>
            <person name="Reyes P."/>
            <person name="Cevallos-Vallejos M."/>
        </authorList>
    </citation>
    <scope>NUCLEOTIDE SEQUENCE [LARGE SCALE GENOMIC DNA]</scope>
</reference>
<proteinExistence type="predicted"/>
<organism evidence="2 3">
    <name type="scientific">Coffea arabica</name>
    <name type="common">Arabian coffee</name>
    <dbReference type="NCBI Taxonomy" id="13443"/>
    <lineage>
        <taxon>Eukaryota</taxon>
        <taxon>Viridiplantae</taxon>
        <taxon>Streptophyta</taxon>
        <taxon>Embryophyta</taxon>
        <taxon>Tracheophyta</taxon>
        <taxon>Spermatophyta</taxon>
        <taxon>Magnoliopsida</taxon>
        <taxon>eudicotyledons</taxon>
        <taxon>Gunneridae</taxon>
        <taxon>Pentapetalae</taxon>
        <taxon>asterids</taxon>
        <taxon>lamiids</taxon>
        <taxon>Gentianales</taxon>
        <taxon>Rubiaceae</taxon>
        <taxon>Ixoroideae</taxon>
        <taxon>Gardenieae complex</taxon>
        <taxon>Bertiereae - Coffeeae clade</taxon>
        <taxon>Coffeeae</taxon>
        <taxon>Coffea</taxon>
    </lineage>
</organism>
<evidence type="ECO:0000256" key="1">
    <source>
        <dbReference type="SAM" id="Phobius"/>
    </source>
</evidence>
<dbReference type="RefSeq" id="XP_027094880.1">
    <property type="nucleotide sequence ID" value="XM_027239079.2"/>
</dbReference>
<keyword evidence="2" id="KW-1185">Reference proteome</keyword>
<protein>
    <submittedName>
        <fullName evidence="3">Uncharacterized protein isoform X1</fullName>
    </submittedName>
</protein>
<keyword evidence="1" id="KW-1133">Transmembrane helix</keyword>
<reference evidence="3" key="2">
    <citation type="submission" date="2025-08" db="UniProtKB">
        <authorList>
            <consortium name="RefSeq"/>
        </authorList>
    </citation>
    <scope>IDENTIFICATION</scope>
    <source>
        <tissue evidence="3">Leaves</tissue>
    </source>
</reference>
<sequence>MAALLGAFRSMARNSADKLFNNPDIVVAVVGGGAGLFLGHFVAAPVFKKLYGLDRVENFVLTQKEFEAKELYWQKIAELSCQLDSLEEKKRLREAGGVGNSQ</sequence>
<evidence type="ECO:0000313" key="2">
    <source>
        <dbReference type="Proteomes" id="UP001652660"/>
    </source>
</evidence>
<name>A0A6P6UWB2_COFAR</name>